<evidence type="ECO:0000313" key="8">
    <source>
        <dbReference type="EMBL" id="PWA83178.1"/>
    </source>
</evidence>
<gene>
    <name evidence="8" type="ORF">CTI12_AA172230</name>
</gene>
<evidence type="ECO:0000256" key="5">
    <source>
        <dbReference type="PROSITE-ProRule" id="PRU00267"/>
    </source>
</evidence>
<feature type="region of interest" description="Disordered" evidence="6">
    <location>
        <begin position="30"/>
        <end position="61"/>
    </location>
</feature>
<feature type="compositionally biased region" description="Basic residues" evidence="6">
    <location>
        <begin position="37"/>
        <end position="52"/>
    </location>
</feature>
<dbReference type="PRINTS" id="PR00886">
    <property type="entry name" value="HIGHMOBLTY12"/>
</dbReference>
<dbReference type="OrthoDB" id="1919336at2759"/>
<proteinExistence type="inferred from homology"/>
<feature type="domain" description="HMG box" evidence="7">
    <location>
        <begin position="151"/>
        <end position="223"/>
    </location>
</feature>
<feature type="region of interest" description="Disordered" evidence="6">
    <location>
        <begin position="1"/>
        <end position="20"/>
    </location>
</feature>
<accession>A0A2U1PBR0</accession>
<evidence type="ECO:0000256" key="6">
    <source>
        <dbReference type="SAM" id="MobiDB-lite"/>
    </source>
</evidence>
<dbReference type="Pfam" id="PF00505">
    <property type="entry name" value="HMG_box"/>
    <property type="match status" value="2"/>
</dbReference>
<feature type="region of interest" description="Disordered" evidence="6">
    <location>
        <begin position="270"/>
        <end position="338"/>
    </location>
</feature>
<dbReference type="PANTHER" id="PTHR46261">
    <property type="entry name" value="HIGH MOBILITY GROUP B PROTEIN 4-RELATED"/>
    <property type="match status" value="1"/>
</dbReference>
<evidence type="ECO:0000256" key="3">
    <source>
        <dbReference type="ARBA" id="ARBA00023125"/>
    </source>
</evidence>
<dbReference type="GO" id="GO:0006325">
    <property type="term" value="P:chromatin organization"/>
    <property type="evidence" value="ECO:0007669"/>
    <property type="project" value="UniProtKB-ARBA"/>
</dbReference>
<dbReference type="Gene3D" id="1.10.30.10">
    <property type="entry name" value="High mobility group box domain"/>
    <property type="match status" value="2"/>
</dbReference>
<evidence type="ECO:0000256" key="2">
    <source>
        <dbReference type="ARBA" id="ARBA00008774"/>
    </source>
</evidence>
<dbReference type="InterPro" id="IPR036910">
    <property type="entry name" value="HMG_box_dom_sf"/>
</dbReference>
<dbReference type="AlphaFoldDB" id="A0A2U1PBR0"/>
<comment type="similarity">
    <text evidence="2">Belongs to the HMGB family.</text>
</comment>
<dbReference type="PROSITE" id="PS50118">
    <property type="entry name" value="HMG_BOX_2"/>
    <property type="match status" value="2"/>
</dbReference>
<organism evidence="8 9">
    <name type="scientific">Artemisia annua</name>
    <name type="common">Sweet wormwood</name>
    <dbReference type="NCBI Taxonomy" id="35608"/>
    <lineage>
        <taxon>Eukaryota</taxon>
        <taxon>Viridiplantae</taxon>
        <taxon>Streptophyta</taxon>
        <taxon>Embryophyta</taxon>
        <taxon>Tracheophyta</taxon>
        <taxon>Spermatophyta</taxon>
        <taxon>Magnoliopsida</taxon>
        <taxon>eudicotyledons</taxon>
        <taxon>Gunneridae</taxon>
        <taxon>Pentapetalae</taxon>
        <taxon>asterids</taxon>
        <taxon>campanulids</taxon>
        <taxon>Asterales</taxon>
        <taxon>Asteraceae</taxon>
        <taxon>Asteroideae</taxon>
        <taxon>Anthemideae</taxon>
        <taxon>Artemisiinae</taxon>
        <taxon>Artemisia</taxon>
    </lineage>
</organism>
<dbReference type="Proteomes" id="UP000245207">
    <property type="component" value="Unassembled WGS sequence"/>
</dbReference>
<comment type="subcellular location">
    <subcellularLocation>
        <location evidence="1">Nucleus</location>
    </subcellularLocation>
</comment>
<dbReference type="GO" id="GO:0000785">
    <property type="term" value="C:chromatin"/>
    <property type="evidence" value="ECO:0007669"/>
    <property type="project" value="UniProtKB-ARBA"/>
</dbReference>
<comment type="caution">
    <text evidence="8">The sequence shown here is derived from an EMBL/GenBank/DDBJ whole genome shotgun (WGS) entry which is preliminary data.</text>
</comment>
<feature type="region of interest" description="Disordered" evidence="6">
    <location>
        <begin position="195"/>
        <end position="233"/>
    </location>
</feature>
<evidence type="ECO:0000256" key="1">
    <source>
        <dbReference type="ARBA" id="ARBA00004123"/>
    </source>
</evidence>
<feature type="compositionally biased region" description="Basic and acidic residues" evidence="6">
    <location>
        <begin position="306"/>
        <end position="320"/>
    </location>
</feature>
<dbReference type="InterPro" id="IPR031061">
    <property type="entry name" value="HMGB_plant"/>
</dbReference>
<dbReference type="SUPFAM" id="SSF47095">
    <property type="entry name" value="HMG-box"/>
    <property type="match status" value="3"/>
</dbReference>
<protein>
    <submittedName>
        <fullName evidence="8">High mobility group box domain-containing protein</fullName>
    </submittedName>
</protein>
<evidence type="ECO:0000313" key="9">
    <source>
        <dbReference type="Proteomes" id="UP000245207"/>
    </source>
</evidence>
<feature type="DNA-binding region" description="HMG box" evidence="5">
    <location>
        <begin position="151"/>
        <end position="223"/>
    </location>
</feature>
<reference evidence="8 9" key="1">
    <citation type="journal article" date="2018" name="Mol. Plant">
        <title>The genome of Artemisia annua provides insight into the evolution of Asteraceae family and artemisinin biosynthesis.</title>
        <authorList>
            <person name="Shen Q."/>
            <person name="Zhang L."/>
            <person name="Liao Z."/>
            <person name="Wang S."/>
            <person name="Yan T."/>
            <person name="Shi P."/>
            <person name="Liu M."/>
            <person name="Fu X."/>
            <person name="Pan Q."/>
            <person name="Wang Y."/>
            <person name="Lv Z."/>
            <person name="Lu X."/>
            <person name="Zhang F."/>
            <person name="Jiang W."/>
            <person name="Ma Y."/>
            <person name="Chen M."/>
            <person name="Hao X."/>
            <person name="Li L."/>
            <person name="Tang Y."/>
            <person name="Lv G."/>
            <person name="Zhou Y."/>
            <person name="Sun X."/>
            <person name="Brodelius P.E."/>
            <person name="Rose J.K.C."/>
            <person name="Tang K."/>
        </authorList>
    </citation>
    <scope>NUCLEOTIDE SEQUENCE [LARGE SCALE GENOMIC DNA]</scope>
    <source>
        <strain evidence="9">cv. Huhao1</strain>
        <tissue evidence="8">Leaf</tissue>
    </source>
</reference>
<dbReference type="EMBL" id="PKPP01001381">
    <property type="protein sequence ID" value="PWA83178.1"/>
    <property type="molecule type" value="Genomic_DNA"/>
</dbReference>
<dbReference type="SMART" id="SM00398">
    <property type="entry name" value="HMG"/>
    <property type="match status" value="2"/>
</dbReference>
<dbReference type="GO" id="GO:0003677">
    <property type="term" value="F:DNA binding"/>
    <property type="evidence" value="ECO:0007669"/>
    <property type="project" value="UniProtKB-UniRule"/>
</dbReference>
<dbReference type="CDD" id="cd22005">
    <property type="entry name" value="HMG-box_AtHMGB1-like"/>
    <property type="match status" value="1"/>
</dbReference>
<feature type="compositionally biased region" description="Basic and acidic residues" evidence="6">
    <location>
        <begin position="284"/>
        <end position="299"/>
    </location>
</feature>
<dbReference type="GO" id="GO:0003682">
    <property type="term" value="F:chromatin binding"/>
    <property type="evidence" value="ECO:0007669"/>
    <property type="project" value="UniProtKB-ARBA"/>
</dbReference>
<name>A0A2U1PBR0_ARTAN</name>
<dbReference type="GO" id="GO:0005634">
    <property type="term" value="C:nucleus"/>
    <property type="evidence" value="ECO:0007669"/>
    <property type="project" value="UniProtKB-SubCell"/>
</dbReference>
<keyword evidence="3 5" id="KW-0238">DNA-binding</keyword>
<keyword evidence="9" id="KW-1185">Reference proteome</keyword>
<dbReference type="InterPro" id="IPR009071">
    <property type="entry name" value="HMG_box_dom"/>
</dbReference>
<dbReference type="STRING" id="35608.A0A2U1PBR0"/>
<feature type="compositionally biased region" description="Basic and acidic residues" evidence="6">
    <location>
        <begin position="10"/>
        <end position="20"/>
    </location>
</feature>
<evidence type="ECO:0000259" key="7">
    <source>
        <dbReference type="PROSITE" id="PS50118"/>
    </source>
</evidence>
<evidence type="ECO:0000256" key="4">
    <source>
        <dbReference type="ARBA" id="ARBA00023242"/>
    </source>
</evidence>
<feature type="DNA-binding region" description="HMG box" evidence="5">
    <location>
        <begin position="233"/>
        <end position="305"/>
    </location>
</feature>
<feature type="domain" description="HMG box" evidence="7">
    <location>
        <begin position="233"/>
        <end position="305"/>
    </location>
</feature>
<dbReference type="PANTHER" id="PTHR46261:SF1">
    <property type="entry name" value="HIGH MOBILITY GROUP B PROTEIN 1"/>
    <property type="match status" value="1"/>
</dbReference>
<dbReference type="GO" id="GO:0030527">
    <property type="term" value="F:structural constituent of chromatin"/>
    <property type="evidence" value="ECO:0007669"/>
    <property type="project" value="UniProtKB-ARBA"/>
</dbReference>
<keyword evidence="4 5" id="KW-0539">Nucleus</keyword>
<feature type="compositionally biased region" description="Basic and acidic residues" evidence="6">
    <location>
        <begin position="329"/>
        <end position="338"/>
    </location>
</feature>
<sequence>MVSTTTGGGEYEHVREERIKENHARMQKLGIKEHSRNLKPVKPKPKVVRPKKPVVTSPVEPPRRSSRYLLCGPWQEKAPYEAKAAERKTDYEKLMTAYNKKHVCLPLAFHHTNAITCAFDKSKLKTHRDLCMVLFLLLKAAKEASEDPNKPKRPLSAFFIFLEEFRETFKKENPTVKAGSLFSAVGKAGGEKWRSLSAADAAEDDEESEKSKSEVDEESGQAAKEASEDPNKPKRPLSAFFIFLEEFRETFKKENPTVKAGSLFSAVGKAGGKKWRSLSAAEKAPYEAKAAERKTDYEKLMTAYNKKQDEDEESKKSKSEVDEESGQGRGDDEKEISI</sequence>